<feature type="domain" description="EAL" evidence="1">
    <location>
        <begin position="8"/>
        <end position="251"/>
    </location>
</feature>
<dbReference type="PROSITE" id="PS50883">
    <property type="entry name" value="EAL"/>
    <property type="match status" value="1"/>
</dbReference>
<keyword evidence="3" id="KW-1185">Reference proteome</keyword>
<evidence type="ECO:0000313" key="2">
    <source>
        <dbReference type="EMBL" id="ADU28113.1"/>
    </source>
</evidence>
<dbReference type="EMBL" id="CP002400">
    <property type="protein sequence ID" value="ADU28113.1"/>
    <property type="molecule type" value="Genomic_DNA"/>
</dbReference>
<accession>E6U743</accession>
<name>E6U743_ETHHY</name>
<dbReference type="eggNOG" id="COG2200">
    <property type="taxonomic scope" value="Bacteria"/>
</dbReference>
<dbReference type="InterPro" id="IPR035919">
    <property type="entry name" value="EAL_sf"/>
</dbReference>
<dbReference type="InterPro" id="IPR001633">
    <property type="entry name" value="EAL_dom"/>
</dbReference>
<dbReference type="Proteomes" id="UP000001551">
    <property type="component" value="Chromosome"/>
</dbReference>
<dbReference type="PANTHER" id="PTHR33121">
    <property type="entry name" value="CYCLIC DI-GMP PHOSPHODIESTERASE PDEF"/>
    <property type="match status" value="1"/>
</dbReference>
<organism evidence="2 3">
    <name type="scientific">Ethanoligenens harbinense (strain DSM 18485 / JCM 12961 / CGMCC 1.5033 / YUAN-3)</name>
    <dbReference type="NCBI Taxonomy" id="663278"/>
    <lineage>
        <taxon>Bacteria</taxon>
        <taxon>Bacillati</taxon>
        <taxon>Bacillota</taxon>
        <taxon>Clostridia</taxon>
        <taxon>Eubacteriales</taxon>
        <taxon>Oscillospiraceae</taxon>
        <taxon>Ethanoligenens</taxon>
    </lineage>
</organism>
<dbReference type="PANTHER" id="PTHR33121:SF76">
    <property type="entry name" value="SIGNALING PROTEIN"/>
    <property type="match status" value="1"/>
</dbReference>
<proteinExistence type="predicted"/>
<dbReference type="InterPro" id="IPR050706">
    <property type="entry name" value="Cyclic-di-GMP_PDE-like"/>
</dbReference>
<dbReference type="CDD" id="cd01948">
    <property type="entry name" value="EAL"/>
    <property type="match status" value="1"/>
</dbReference>
<dbReference type="SMART" id="SM00052">
    <property type="entry name" value="EAL"/>
    <property type="match status" value="1"/>
</dbReference>
<gene>
    <name evidence="2" type="ordered locus">Ethha_2620</name>
</gene>
<dbReference type="STRING" id="663278.Ethha_2620"/>
<reference evidence="2 3" key="1">
    <citation type="submission" date="2010-12" db="EMBL/GenBank/DDBJ databases">
        <title>Complete sequence of Ethanoligenens harbinense YUAN-3.</title>
        <authorList>
            <person name="Lucas S."/>
            <person name="Copeland A."/>
            <person name="Lapidus A."/>
            <person name="Cheng J.-F."/>
            <person name="Bruce D."/>
            <person name="Goodwin L."/>
            <person name="Pitluck S."/>
            <person name="Chertkov O."/>
            <person name="Misra M."/>
            <person name="Detter J.C."/>
            <person name="Han C."/>
            <person name="Tapia R."/>
            <person name="Land M."/>
            <person name="Hauser L."/>
            <person name="Jeffries C."/>
            <person name="Kyrpides N."/>
            <person name="Ivanova N."/>
            <person name="Mikhailova N."/>
            <person name="Wang A."/>
            <person name="Mouttaki H."/>
            <person name="He Z."/>
            <person name="Zhou J."/>
            <person name="Hemme C.L."/>
            <person name="Woyke T."/>
        </authorList>
    </citation>
    <scope>NUCLEOTIDE SEQUENCE [LARGE SCALE GENOMIC DNA]</scope>
    <source>
        <strain evidence="3">DSM 18485 / JCM 12961 / CGMCC 1.5033 / YUAN-3</strain>
    </source>
</reference>
<protein>
    <submittedName>
        <fullName evidence="2">Diguanylate phosphodiesterase</fullName>
    </submittedName>
</protein>
<dbReference type="KEGG" id="eha:Ethha_2620"/>
<dbReference type="Gene3D" id="3.20.20.450">
    <property type="entry name" value="EAL domain"/>
    <property type="match status" value="1"/>
</dbReference>
<dbReference type="GO" id="GO:0071111">
    <property type="term" value="F:cyclic-guanylate-specific phosphodiesterase activity"/>
    <property type="evidence" value="ECO:0007669"/>
    <property type="project" value="InterPro"/>
</dbReference>
<dbReference type="HOGENOM" id="CLU_000445_70_50_9"/>
<sequence>MRGKPGGGLFINAQLDEILKNNLLQTLFQPIISLASGEIFGYEALTRGPEGPLRAPLTLFSEAKRYHRLAELDSLCRDNILRRAHEQKLGGMLFINIDPAAVFYHMETPSGLLRAKEEGYTENRIALEFTMTEDLCRFANFIDLVQGLKRSGYHIACDNTVPGNTAFLSLHNLHPDFIKIDLSRTDDAAAAIQQSVHTIVQLTHAQVIAVGVHTAEQLQALANSGILYAQGNFLAEPAEIGPRPREEAISLLRKFAARPETAQP</sequence>
<dbReference type="Pfam" id="PF00563">
    <property type="entry name" value="EAL"/>
    <property type="match status" value="1"/>
</dbReference>
<evidence type="ECO:0000259" key="1">
    <source>
        <dbReference type="PROSITE" id="PS50883"/>
    </source>
</evidence>
<dbReference type="AlphaFoldDB" id="E6U743"/>
<dbReference type="SUPFAM" id="SSF141868">
    <property type="entry name" value="EAL domain-like"/>
    <property type="match status" value="1"/>
</dbReference>
<evidence type="ECO:0000313" key="3">
    <source>
        <dbReference type="Proteomes" id="UP000001551"/>
    </source>
</evidence>